<feature type="region of interest" description="Disordered" evidence="1">
    <location>
        <begin position="172"/>
        <end position="200"/>
    </location>
</feature>
<dbReference type="InterPro" id="IPR016024">
    <property type="entry name" value="ARM-type_fold"/>
</dbReference>
<dbReference type="EMBL" id="BQXS01011174">
    <property type="protein sequence ID" value="GKT36251.1"/>
    <property type="molecule type" value="Genomic_DNA"/>
</dbReference>
<dbReference type="SUPFAM" id="SSF48371">
    <property type="entry name" value="ARM repeat"/>
    <property type="match status" value="1"/>
</dbReference>
<evidence type="ECO:0000313" key="2">
    <source>
        <dbReference type="EMBL" id="GKT36251.1"/>
    </source>
</evidence>
<protein>
    <submittedName>
        <fullName evidence="2">Uncharacterized protein</fullName>
    </submittedName>
</protein>
<accession>A0ABQ5KUX9</accession>
<gene>
    <name evidence="2" type="ORF">ADUPG1_009252</name>
</gene>
<feature type="compositionally biased region" description="Basic and acidic residues" evidence="1">
    <location>
        <begin position="177"/>
        <end position="187"/>
    </location>
</feature>
<organism evidence="2 3">
    <name type="scientific">Aduncisulcus paluster</name>
    <dbReference type="NCBI Taxonomy" id="2918883"/>
    <lineage>
        <taxon>Eukaryota</taxon>
        <taxon>Metamonada</taxon>
        <taxon>Carpediemonas-like organisms</taxon>
        <taxon>Aduncisulcus</taxon>
    </lineage>
</organism>
<proteinExistence type="predicted"/>
<evidence type="ECO:0000313" key="3">
    <source>
        <dbReference type="Proteomes" id="UP001057375"/>
    </source>
</evidence>
<evidence type="ECO:0000256" key="1">
    <source>
        <dbReference type="SAM" id="MobiDB-lite"/>
    </source>
</evidence>
<dbReference type="Proteomes" id="UP001057375">
    <property type="component" value="Unassembled WGS sequence"/>
</dbReference>
<name>A0ABQ5KUX9_9EUKA</name>
<reference evidence="2" key="1">
    <citation type="submission" date="2022-03" db="EMBL/GenBank/DDBJ databases">
        <title>Draft genome sequence of Aduncisulcus paluster, a free-living microaerophilic Fornicata.</title>
        <authorList>
            <person name="Yuyama I."/>
            <person name="Kume K."/>
            <person name="Tamura T."/>
            <person name="Inagaki Y."/>
            <person name="Hashimoto T."/>
        </authorList>
    </citation>
    <scope>NUCLEOTIDE SEQUENCE</scope>
    <source>
        <strain evidence="2">NY0171</strain>
    </source>
</reference>
<sequence length="774" mass="88434">MRYLLNPISSTEFVGKLLELLSKGICPKLSSSPLFDSILTINGGEFKSVHTCLNAVFEGLTNLNVGKRMSVHEACKKVQSIKPLLPKIGEGWECPSIEDIVKTQLAKHKGDSGCIVEAASYESGFYEQSLSQGQSVAPYHKIENIFSSSSPHASSVEEKRFQIPQEHGKFTSSATFKSEDDLREKDKKKDKKLPQSPQIMKPYSIPDLQALVRDIQLTSSQTSVRSLFKSSSPRLMNTFEDWNKKRFFSNPIGDSSSSLASDRTLFTLCFECLSLFVQHECTSSSSGFGDDDSDRSILTLDESSLKELIETFLTPMIRVEAELSKMDADEGSGEKYVMSAITKSLVRIVSIAEQQKVKSFQTKLRPQMSSVWLRIMNALVDKIYKCPDSESTSKLYHEHRDTILSVFLAFKSKSEIEEHKKEIVLCAQCLNWFVRHDISGNNIFLPIPDLNDLIDTFIGHLSRCEELLEGDVDEEYCWICMNCTFKVKDKRDSFLPKISPTLQYSLERGSKEKLGSNVALYLLKTLRNISLSPSSSTRSSIFTLIKPYIRDWLRTYNDNMCYKQWMVILSFITLSSDNISPNKSICSEAWPLFHPVLDVVKREFVGDNIVALGDEHNNYHDIVFLLFFFSNLCCDPSHALQIFDNIKDLLDGWFKAMKSKRAGYGILIWCRLISMLSTVPSIVPQIYPKYVEAMKWCNENGRVEDLLRLKLIEADDPFLDFIKVGPKDETEKEIDEEEKGEKEGEKEYCTIFDHDYQRYVDNCKYKEEEETEHW</sequence>
<keyword evidence="3" id="KW-1185">Reference proteome</keyword>
<comment type="caution">
    <text evidence="2">The sequence shown here is derived from an EMBL/GenBank/DDBJ whole genome shotgun (WGS) entry which is preliminary data.</text>
</comment>